<dbReference type="PROSITE" id="PS00463">
    <property type="entry name" value="ZN2_CY6_FUNGAL_1"/>
    <property type="match status" value="1"/>
</dbReference>
<organism evidence="6 7">
    <name type="scientific">Cordyceps militaris</name>
    <name type="common">Caterpillar fungus</name>
    <name type="synonym">Clavaria militaris</name>
    <dbReference type="NCBI Taxonomy" id="73501"/>
    <lineage>
        <taxon>Eukaryota</taxon>
        <taxon>Fungi</taxon>
        <taxon>Dikarya</taxon>
        <taxon>Ascomycota</taxon>
        <taxon>Pezizomycotina</taxon>
        <taxon>Sordariomycetes</taxon>
        <taxon>Hypocreomycetidae</taxon>
        <taxon>Hypocreales</taxon>
        <taxon>Cordycipitaceae</taxon>
        <taxon>Cordyceps</taxon>
    </lineage>
</organism>
<dbReference type="InterPro" id="IPR036864">
    <property type="entry name" value="Zn2-C6_fun-type_DNA-bd_sf"/>
</dbReference>
<sequence>MSFSQGPRVAQQLRPNGSLAACDPCRTRKVACDHARPACSRCRAKNRGHECFYAANAARKIKTGDNDDRLPTPSDGPSSIVAIPPRPSKRPRPNIRLGYTTALAETQPSLLVGGGMHSNIYGYISPATQPEQDRQVVFSELPQPVRETCLAVLRAMPNQRDAQMVYLEGEFHAKGWLHLAAHRIVRWLQTVLADTSSFSERETLERVAEIISSNTSRPMRGPYADWEAWLHCFVGPNTRWESIGLLWTHMESISDILDALIPRKLVRSESNTSGHTAKFHIDSCIRLARQFTDESELLAELYRRRAVLVSMVDGESGLPIWEAHGANIAYLMFLGLHTQESNAPYIPTAWSENNRRLVAATFVFDKIGVMLHGHPPLISHRYYTAPLPLDLRDEDLIAGSATLNKAISSLDERGWNTDGGLYSATVARARTMMALVRDEVFEVTLSNGRNPTLEYLMYGFFYKTGVSFARADQVITNTVSRDLKDREYSLVAEFPTSLRYEPKDLENPNADARPLYMKIITHLEHLQNLFFIDRLLIRCGYAIRDNLLETSLSLAMLALHLWIHKEQFAGAIVQRSFEWIMLSYGAPAAGILCQEVLGAGEHSKDPNISRATIIQQLSLLVGFFDWVRPSMPNAKLCANCKTIIQQVLDQSLNMSPDEAMLTFPEWDLLDQPDFSFELMDTFDWLRATEE</sequence>
<evidence type="ECO:0000256" key="4">
    <source>
        <dbReference type="SAM" id="MobiDB-lite"/>
    </source>
</evidence>
<evidence type="ECO:0000313" key="6">
    <source>
        <dbReference type="EMBL" id="ATY60790.1"/>
    </source>
</evidence>
<feature type="region of interest" description="Disordered" evidence="4">
    <location>
        <begin position="63"/>
        <end position="93"/>
    </location>
</feature>
<dbReference type="OrthoDB" id="4898680at2759"/>
<dbReference type="Proteomes" id="UP000323067">
    <property type="component" value="Chromosome vi"/>
</dbReference>
<evidence type="ECO:0000256" key="2">
    <source>
        <dbReference type="ARBA" id="ARBA00022723"/>
    </source>
</evidence>
<dbReference type="InterPro" id="IPR050613">
    <property type="entry name" value="Sec_Metabolite_Reg"/>
</dbReference>
<dbReference type="GO" id="GO:0005634">
    <property type="term" value="C:nucleus"/>
    <property type="evidence" value="ECO:0007669"/>
    <property type="project" value="UniProtKB-SubCell"/>
</dbReference>
<dbReference type="VEuPathDB" id="FungiDB:CCM_02568"/>
<dbReference type="PROSITE" id="PS50048">
    <property type="entry name" value="ZN2_CY6_FUNGAL_2"/>
    <property type="match status" value="1"/>
</dbReference>
<protein>
    <submittedName>
        <fullName evidence="6">Fungal transcriptional regulatory</fullName>
    </submittedName>
</protein>
<dbReference type="GO" id="GO:0008270">
    <property type="term" value="F:zinc ion binding"/>
    <property type="evidence" value="ECO:0007669"/>
    <property type="project" value="InterPro"/>
</dbReference>
<dbReference type="InterPro" id="IPR007219">
    <property type="entry name" value="XnlR_reg_dom"/>
</dbReference>
<dbReference type="SUPFAM" id="SSF57701">
    <property type="entry name" value="Zn2/Cys6 DNA-binding domain"/>
    <property type="match status" value="1"/>
</dbReference>
<reference evidence="6 7" key="1">
    <citation type="journal article" date="2017" name="BMC Genomics">
        <title>Chromosome level assembly and secondary metabolite potential of the parasitic fungus Cordyceps militaris.</title>
        <authorList>
            <person name="Kramer G.J."/>
            <person name="Nodwell J.R."/>
        </authorList>
    </citation>
    <scope>NUCLEOTIDE SEQUENCE [LARGE SCALE GENOMIC DNA]</scope>
    <source>
        <strain evidence="6 7">ATCC 34164</strain>
    </source>
</reference>
<dbReference type="Pfam" id="PF00172">
    <property type="entry name" value="Zn_clus"/>
    <property type="match status" value="1"/>
</dbReference>
<dbReference type="GO" id="GO:0000981">
    <property type="term" value="F:DNA-binding transcription factor activity, RNA polymerase II-specific"/>
    <property type="evidence" value="ECO:0007669"/>
    <property type="project" value="InterPro"/>
</dbReference>
<dbReference type="CDD" id="cd12148">
    <property type="entry name" value="fungal_TF_MHR"/>
    <property type="match status" value="1"/>
</dbReference>
<name>A0A2H4SCE9_CORMI</name>
<dbReference type="PANTHER" id="PTHR31001:SF40">
    <property type="entry name" value="ZN(II)2CYS6 TRANSCRIPTION FACTOR (EUROFUNG)"/>
    <property type="match status" value="1"/>
</dbReference>
<proteinExistence type="predicted"/>
<dbReference type="VEuPathDB" id="FungiDB:A9K55_006353"/>
<dbReference type="InterPro" id="IPR001138">
    <property type="entry name" value="Zn2Cys6_DnaBD"/>
</dbReference>
<dbReference type="AlphaFoldDB" id="A0A2H4SCE9"/>
<dbReference type="Gene3D" id="4.10.240.10">
    <property type="entry name" value="Zn(2)-C6 fungal-type DNA-binding domain"/>
    <property type="match status" value="1"/>
</dbReference>
<keyword evidence="3" id="KW-0539">Nucleus</keyword>
<dbReference type="PANTHER" id="PTHR31001">
    <property type="entry name" value="UNCHARACTERIZED TRANSCRIPTIONAL REGULATORY PROTEIN"/>
    <property type="match status" value="1"/>
</dbReference>
<comment type="subcellular location">
    <subcellularLocation>
        <location evidence="1">Nucleus</location>
    </subcellularLocation>
</comment>
<dbReference type="Pfam" id="PF04082">
    <property type="entry name" value="Fungal_trans"/>
    <property type="match status" value="1"/>
</dbReference>
<keyword evidence="2" id="KW-0479">Metal-binding</keyword>
<evidence type="ECO:0000256" key="1">
    <source>
        <dbReference type="ARBA" id="ARBA00004123"/>
    </source>
</evidence>
<dbReference type="GO" id="GO:0003677">
    <property type="term" value="F:DNA binding"/>
    <property type="evidence" value="ECO:0007669"/>
    <property type="project" value="InterPro"/>
</dbReference>
<feature type="domain" description="Zn(2)-C6 fungal-type" evidence="5">
    <location>
        <begin position="21"/>
        <end position="53"/>
    </location>
</feature>
<dbReference type="CDD" id="cd00067">
    <property type="entry name" value="GAL4"/>
    <property type="match status" value="1"/>
</dbReference>
<dbReference type="EMBL" id="CP023323">
    <property type="protein sequence ID" value="ATY60790.1"/>
    <property type="molecule type" value="Genomic_DNA"/>
</dbReference>
<evidence type="ECO:0000256" key="3">
    <source>
        <dbReference type="ARBA" id="ARBA00023242"/>
    </source>
</evidence>
<dbReference type="SMART" id="SM00066">
    <property type="entry name" value="GAL4"/>
    <property type="match status" value="1"/>
</dbReference>
<gene>
    <name evidence="6" type="ORF">A9K55_006353</name>
</gene>
<evidence type="ECO:0000259" key="5">
    <source>
        <dbReference type="PROSITE" id="PS50048"/>
    </source>
</evidence>
<dbReference type="GO" id="GO:0006351">
    <property type="term" value="P:DNA-templated transcription"/>
    <property type="evidence" value="ECO:0007669"/>
    <property type="project" value="InterPro"/>
</dbReference>
<accession>A0A2H4SCE9</accession>
<evidence type="ECO:0000313" key="7">
    <source>
        <dbReference type="Proteomes" id="UP000323067"/>
    </source>
</evidence>